<feature type="domain" description="VOC" evidence="9">
    <location>
        <begin position="144"/>
        <end position="263"/>
    </location>
</feature>
<dbReference type="AlphaFoldDB" id="A0A918RLR2"/>
<organism evidence="10 11">
    <name type="scientific">Novosphingobium arvoryzae</name>
    <dbReference type="NCBI Taxonomy" id="1256514"/>
    <lineage>
        <taxon>Bacteria</taxon>
        <taxon>Pseudomonadati</taxon>
        <taxon>Pseudomonadota</taxon>
        <taxon>Alphaproteobacteria</taxon>
        <taxon>Sphingomonadales</taxon>
        <taxon>Sphingomonadaceae</taxon>
        <taxon>Novosphingobium</taxon>
    </lineage>
</organism>
<keyword evidence="7 8" id="KW-0408">Iron</keyword>
<dbReference type="PROSITE" id="PS51819">
    <property type="entry name" value="VOC"/>
    <property type="match status" value="2"/>
</dbReference>
<keyword evidence="3" id="KW-0479">Metal-binding</keyword>
<reference evidence="10" key="2">
    <citation type="submission" date="2020-09" db="EMBL/GenBank/DDBJ databases">
        <authorList>
            <person name="Sun Q."/>
            <person name="Kim S."/>
        </authorList>
    </citation>
    <scope>NUCLEOTIDE SEQUENCE</scope>
    <source>
        <strain evidence="10">KCTC 32422</strain>
    </source>
</reference>
<dbReference type="InterPro" id="IPR004360">
    <property type="entry name" value="Glyas_Fos-R_dOase_dom"/>
</dbReference>
<keyword evidence="6 8" id="KW-0560">Oxidoreductase</keyword>
<evidence type="ECO:0000256" key="6">
    <source>
        <dbReference type="ARBA" id="ARBA00023002"/>
    </source>
</evidence>
<comment type="cofactor">
    <cofactor evidence="1 8">
        <name>Fe(2+)</name>
        <dbReference type="ChEBI" id="CHEBI:29033"/>
    </cofactor>
</comment>
<keyword evidence="4 8" id="KW-0058">Aromatic hydrocarbons catabolism</keyword>
<comment type="caution">
    <text evidence="10">The sequence shown here is derived from an EMBL/GenBank/DDBJ whole genome shotgun (WGS) entry which is preliminary data.</text>
</comment>
<evidence type="ECO:0000256" key="7">
    <source>
        <dbReference type="ARBA" id="ARBA00023004"/>
    </source>
</evidence>
<keyword evidence="5 8" id="KW-0223">Dioxygenase</keyword>
<dbReference type="GO" id="GO:0004462">
    <property type="term" value="F:lactoylglutathione lyase activity"/>
    <property type="evidence" value="ECO:0007669"/>
    <property type="project" value="InterPro"/>
</dbReference>
<dbReference type="CDD" id="cd07237">
    <property type="entry name" value="BphC1-RGP6_C_like"/>
    <property type="match status" value="1"/>
</dbReference>
<sequence>MGVDSLGYLALNVRKPAEWRTMLEQVFGMEAQPRPGNETIDYRLDSHHHRFTLYPSHEDSIAALGWEVNSEARLDELAQALRDRQVDVTLGSDELRAERKVRKLYTYTCPMVGAKSEIFYGPLVPNTAFAPCRGISGYKTGNQGLGHIAFWVKDQAAAVAFYQEVMGFDISDYIAWDVHDGVFMHCNARHHTVAFLREGVGPAGAIMHVMLEATSMDDVGYGYDIVRDLGIPVTIEPGKHSNDHMQSFYLQTPSGFWIEYGFGGREIGPDWEIKSYDQPMLWGHRVQV</sequence>
<reference evidence="10" key="1">
    <citation type="journal article" date="2014" name="Int. J. Syst. Evol. Microbiol.">
        <title>Complete genome sequence of Corynebacterium casei LMG S-19264T (=DSM 44701T), isolated from a smear-ripened cheese.</title>
        <authorList>
            <consortium name="US DOE Joint Genome Institute (JGI-PGF)"/>
            <person name="Walter F."/>
            <person name="Albersmeier A."/>
            <person name="Kalinowski J."/>
            <person name="Ruckert C."/>
        </authorList>
    </citation>
    <scope>NUCLEOTIDE SEQUENCE</scope>
    <source>
        <strain evidence="10">KCTC 32422</strain>
    </source>
</reference>
<dbReference type="Pfam" id="PF00903">
    <property type="entry name" value="Glyoxalase"/>
    <property type="match status" value="1"/>
</dbReference>
<dbReference type="Gene3D" id="3.10.180.10">
    <property type="entry name" value="2,3-Dihydroxybiphenyl 1,2-Dioxygenase, domain 1"/>
    <property type="match status" value="2"/>
</dbReference>
<dbReference type="GO" id="GO:0008198">
    <property type="term" value="F:ferrous iron binding"/>
    <property type="evidence" value="ECO:0007669"/>
    <property type="project" value="InterPro"/>
</dbReference>
<dbReference type="Pfam" id="PF22632">
    <property type="entry name" value="BphC_D1"/>
    <property type="match status" value="1"/>
</dbReference>
<dbReference type="GO" id="GO:0051213">
    <property type="term" value="F:dioxygenase activity"/>
    <property type="evidence" value="ECO:0007669"/>
    <property type="project" value="UniProtKB-KW"/>
</dbReference>
<dbReference type="RefSeq" id="WP_189541807.1">
    <property type="nucleotide sequence ID" value="NZ_BMZD01000005.1"/>
</dbReference>
<gene>
    <name evidence="10" type="ORF">GCM10011617_23730</name>
</gene>
<protein>
    <submittedName>
        <fullName evidence="10">Biphenyl-2,3-diol 1,2-dioxygenase</fullName>
    </submittedName>
</protein>
<name>A0A918RLR2_9SPHN</name>
<dbReference type="CDD" id="cd07252">
    <property type="entry name" value="BphC1-RGP6_N_like"/>
    <property type="match status" value="1"/>
</dbReference>
<comment type="similarity">
    <text evidence="2 8">Belongs to the extradiol ring-cleavage dioxygenase family.</text>
</comment>
<dbReference type="PROSITE" id="PS00082">
    <property type="entry name" value="EXTRADIOL_DIOXYGENAS"/>
    <property type="match status" value="1"/>
</dbReference>
<evidence type="ECO:0000259" key="9">
    <source>
        <dbReference type="PROSITE" id="PS51819"/>
    </source>
</evidence>
<evidence type="ECO:0000313" key="11">
    <source>
        <dbReference type="Proteomes" id="UP000634139"/>
    </source>
</evidence>
<evidence type="ECO:0000313" key="10">
    <source>
        <dbReference type="EMBL" id="GHA02118.1"/>
    </source>
</evidence>
<keyword evidence="11" id="KW-1185">Reference proteome</keyword>
<dbReference type="InterPro" id="IPR029068">
    <property type="entry name" value="Glyas_Bleomycin-R_OHBP_Dase"/>
</dbReference>
<evidence type="ECO:0000256" key="2">
    <source>
        <dbReference type="ARBA" id="ARBA00008784"/>
    </source>
</evidence>
<evidence type="ECO:0000256" key="3">
    <source>
        <dbReference type="ARBA" id="ARBA00022723"/>
    </source>
</evidence>
<dbReference type="Proteomes" id="UP000634139">
    <property type="component" value="Unassembled WGS sequence"/>
</dbReference>
<proteinExistence type="inferred from homology"/>
<dbReference type="SUPFAM" id="SSF54593">
    <property type="entry name" value="Glyoxalase/Bleomycin resistance protein/Dihydroxybiphenyl dioxygenase"/>
    <property type="match status" value="2"/>
</dbReference>
<evidence type="ECO:0000256" key="1">
    <source>
        <dbReference type="ARBA" id="ARBA00001954"/>
    </source>
</evidence>
<evidence type="ECO:0000256" key="4">
    <source>
        <dbReference type="ARBA" id="ARBA00022797"/>
    </source>
</evidence>
<dbReference type="InterPro" id="IPR018146">
    <property type="entry name" value="Glyoxalase_1_CS"/>
</dbReference>
<dbReference type="PROSITE" id="PS00934">
    <property type="entry name" value="GLYOXALASE_I_1"/>
    <property type="match status" value="1"/>
</dbReference>
<dbReference type="InterPro" id="IPR037523">
    <property type="entry name" value="VOC_core"/>
</dbReference>
<accession>A0A918RLR2</accession>
<evidence type="ECO:0000256" key="5">
    <source>
        <dbReference type="ARBA" id="ARBA00022964"/>
    </source>
</evidence>
<evidence type="ECO:0000256" key="8">
    <source>
        <dbReference type="RuleBase" id="RU000683"/>
    </source>
</evidence>
<dbReference type="InterPro" id="IPR000486">
    <property type="entry name" value="Xdiol_ring_cleave_dOase_1/2"/>
</dbReference>
<dbReference type="EMBL" id="BMZD01000005">
    <property type="protein sequence ID" value="GHA02118.1"/>
    <property type="molecule type" value="Genomic_DNA"/>
</dbReference>
<feature type="domain" description="VOC" evidence="9">
    <location>
        <begin position="5"/>
        <end position="121"/>
    </location>
</feature>